<comment type="caution">
    <text evidence="1">The sequence shown here is derived from an EMBL/GenBank/DDBJ whole genome shotgun (WGS) entry which is preliminary data.</text>
</comment>
<accession>A0AA39SIJ0</accession>
<protein>
    <submittedName>
        <fullName evidence="1">Uncharacterized protein</fullName>
    </submittedName>
</protein>
<evidence type="ECO:0000313" key="1">
    <source>
        <dbReference type="EMBL" id="KAK0592053.1"/>
    </source>
</evidence>
<dbReference type="PANTHER" id="PTHR32166:SF88">
    <property type="entry name" value="HAT TRANSPOSON SUPERFAMILY"/>
    <property type="match status" value="1"/>
</dbReference>
<keyword evidence="2" id="KW-1185">Reference proteome</keyword>
<gene>
    <name evidence="1" type="ORF">LWI29_012517</name>
</gene>
<dbReference type="EMBL" id="JAUESC010000380">
    <property type="protein sequence ID" value="KAK0592053.1"/>
    <property type="molecule type" value="Genomic_DNA"/>
</dbReference>
<reference evidence="1" key="2">
    <citation type="submission" date="2023-06" db="EMBL/GenBank/DDBJ databases">
        <authorList>
            <person name="Swenson N.G."/>
            <person name="Wegrzyn J.L."/>
            <person name="Mcevoy S.L."/>
        </authorList>
    </citation>
    <scope>NUCLEOTIDE SEQUENCE</scope>
    <source>
        <strain evidence="1">NS2018</strain>
        <tissue evidence="1">Leaf</tissue>
    </source>
</reference>
<dbReference type="PANTHER" id="PTHR32166">
    <property type="entry name" value="OSJNBA0013A04.12 PROTEIN"/>
    <property type="match status" value="1"/>
</dbReference>
<dbReference type="Proteomes" id="UP001168877">
    <property type="component" value="Unassembled WGS sequence"/>
</dbReference>
<sequence>MRKHINRDLIQPAPTRFAIAFLTLDSMFSLKLPLQQMFTSTEWEGSSFAKKEGREIKKIIFNETFWGSMSYALKTTKPLVSVLRMIDSEQMPEMGFIYGAMDKAKEDIAKKLGNEERAYKEIWQIIDQKWEFQLHRYLHAAAYYLNPRFQYSDDFSTHPEIKIGLMVCMEKLISKEKEKERFKANLQLDLFKHKEGLFSYGIAKNLIHNRSLAHWWTAFGDETPELTSFAVKILSLT</sequence>
<reference evidence="1" key="1">
    <citation type="journal article" date="2022" name="Plant J.">
        <title>Strategies of tolerance reflected in two North American maple genomes.</title>
        <authorList>
            <person name="McEvoy S.L."/>
            <person name="Sezen U.U."/>
            <person name="Trouern-Trend A."/>
            <person name="McMahon S.M."/>
            <person name="Schaberg P.G."/>
            <person name="Yang J."/>
            <person name="Wegrzyn J.L."/>
            <person name="Swenson N.G."/>
        </authorList>
    </citation>
    <scope>NUCLEOTIDE SEQUENCE</scope>
    <source>
        <strain evidence="1">NS2018</strain>
    </source>
</reference>
<proteinExistence type="predicted"/>
<dbReference type="SUPFAM" id="SSF53098">
    <property type="entry name" value="Ribonuclease H-like"/>
    <property type="match status" value="1"/>
</dbReference>
<evidence type="ECO:0000313" key="2">
    <source>
        <dbReference type="Proteomes" id="UP001168877"/>
    </source>
</evidence>
<dbReference type="InterPro" id="IPR012337">
    <property type="entry name" value="RNaseH-like_sf"/>
</dbReference>
<name>A0AA39SIJ0_ACESA</name>
<organism evidence="1 2">
    <name type="scientific">Acer saccharum</name>
    <name type="common">Sugar maple</name>
    <dbReference type="NCBI Taxonomy" id="4024"/>
    <lineage>
        <taxon>Eukaryota</taxon>
        <taxon>Viridiplantae</taxon>
        <taxon>Streptophyta</taxon>
        <taxon>Embryophyta</taxon>
        <taxon>Tracheophyta</taxon>
        <taxon>Spermatophyta</taxon>
        <taxon>Magnoliopsida</taxon>
        <taxon>eudicotyledons</taxon>
        <taxon>Gunneridae</taxon>
        <taxon>Pentapetalae</taxon>
        <taxon>rosids</taxon>
        <taxon>malvids</taxon>
        <taxon>Sapindales</taxon>
        <taxon>Sapindaceae</taxon>
        <taxon>Hippocastanoideae</taxon>
        <taxon>Acereae</taxon>
        <taxon>Acer</taxon>
    </lineage>
</organism>
<dbReference type="AlphaFoldDB" id="A0AA39SIJ0"/>